<reference evidence="5" key="1">
    <citation type="submission" date="2020-10" db="EMBL/GenBank/DDBJ databases">
        <authorList>
            <person name="Gilroy R."/>
        </authorList>
    </citation>
    <scope>NUCLEOTIDE SEQUENCE</scope>
    <source>
        <strain evidence="5">13766</strain>
    </source>
</reference>
<proteinExistence type="predicted"/>
<dbReference type="InterPro" id="IPR003593">
    <property type="entry name" value="AAA+_ATPase"/>
</dbReference>
<dbReference type="InterPro" id="IPR017871">
    <property type="entry name" value="ABC_transporter-like_CS"/>
</dbReference>
<dbReference type="Pfam" id="PF00005">
    <property type="entry name" value="ABC_tran"/>
    <property type="match status" value="1"/>
</dbReference>
<dbReference type="CDD" id="cd03255">
    <property type="entry name" value="ABC_MJ0796_LolCDE_FtsE"/>
    <property type="match status" value="1"/>
</dbReference>
<dbReference type="Proteomes" id="UP000824140">
    <property type="component" value="Unassembled WGS sequence"/>
</dbReference>
<dbReference type="SUPFAM" id="SSF52540">
    <property type="entry name" value="P-loop containing nucleoside triphosphate hydrolases"/>
    <property type="match status" value="1"/>
</dbReference>
<protein>
    <submittedName>
        <fullName evidence="5">ABC transporter ATP-binding protein</fullName>
    </submittedName>
</protein>
<dbReference type="PANTHER" id="PTHR24220">
    <property type="entry name" value="IMPORT ATP-BINDING PROTEIN"/>
    <property type="match status" value="1"/>
</dbReference>
<reference evidence="5" key="2">
    <citation type="journal article" date="2021" name="PeerJ">
        <title>Extensive microbial diversity within the chicken gut microbiome revealed by metagenomics and culture.</title>
        <authorList>
            <person name="Gilroy R."/>
            <person name="Ravi A."/>
            <person name="Getino M."/>
            <person name="Pursley I."/>
            <person name="Horton D.L."/>
            <person name="Alikhan N.F."/>
            <person name="Baker D."/>
            <person name="Gharbi K."/>
            <person name="Hall N."/>
            <person name="Watson M."/>
            <person name="Adriaenssens E.M."/>
            <person name="Foster-Nyarko E."/>
            <person name="Jarju S."/>
            <person name="Secka A."/>
            <person name="Antonio M."/>
            <person name="Oren A."/>
            <person name="Chaudhuri R.R."/>
            <person name="La Ragione R."/>
            <person name="Hildebrand F."/>
            <person name="Pallen M.J."/>
        </authorList>
    </citation>
    <scope>NUCLEOTIDE SEQUENCE</scope>
    <source>
        <strain evidence="5">13766</strain>
    </source>
</reference>
<sequence length="233" mass="25384">MYPIELKGISKVYHPGQRWARTALHDIHLCIAEGEACALMGASGSGKTTLLKIIGQILAPTSGECRIHGVNTAALSERKKARIRNQTIGFIFQDFGLVEDRNALENTAMPFLFDPEISYAQGKKMALEALEQVGLARLAKERVSHLSGGERQRVAIARAMAKRHDILLADEPTGQLDTETALHIMQLLQAIQKSGTTLLVATHNPLVAAHCTRQIVLKDGAVTSDENSNQSSR</sequence>
<evidence type="ECO:0000313" key="6">
    <source>
        <dbReference type="Proteomes" id="UP000824140"/>
    </source>
</evidence>
<accession>A0A9D1K6X0</accession>
<keyword evidence="1" id="KW-0813">Transport</keyword>
<dbReference type="AlphaFoldDB" id="A0A9D1K6X0"/>
<gene>
    <name evidence="5" type="ORF">IAA84_08980</name>
</gene>
<dbReference type="Gene3D" id="3.40.50.300">
    <property type="entry name" value="P-loop containing nucleotide triphosphate hydrolases"/>
    <property type="match status" value="1"/>
</dbReference>
<dbReference type="SMART" id="SM00382">
    <property type="entry name" value="AAA"/>
    <property type="match status" value="1"/>
</dbReference>
<dbReference type="PROSITE" id="PS00211">
    <property type="entry name" value="ABC_TRANSPORTER_1"/>
    <property type="match status" value="1"/>
</dbReference>
<dbReference type="GO" id="GO:0016887">
    <property type="term" value="F:ATP hydrolysis activity"/>
    <property type="evidence" value="ECO:0007669"/>
    <property type="project" value="InterPro"/>
</dbReference>
<feature type="domain" description="ABC transporter" evidence="4">
    <location>
        <begin position="4"/>
        <end position="233"/>
    </location>
</feature>
<name>A0A9D1K6X0_9FIRM</name>
<dbReference type="GO" id="GO:0005524">
    <property type="term" value="F:ATP binding"/>
    <property type="evidence" value="ECO:0007669"/>
    <property type="project" value="UniProtKB-KW"/>
</dbReference>
<evidence type="ECO:0000259" key="4">
    <source>
        <dbReference type="PROSITE" id="PS50893"/>
    </source>
</evidence>
<organism evidence="5 6">
    <name type="scientific">Candidatus Alectryocaccomicrobium excrementavium</name>
    <dbReference type="NCBI Taxonomy" id="2840668"/>
    <lineage>
        <taxon>Bacteria</taxon>
        <taxon>Bacillati</taxon>
        <taxon>Bacillota</taxon>
        <taxon>Clostridia</taxon>
        <taxon>Candidatus Alectryocaccomicrobium</taxon>
    </lineage>
</organism>
<evidence type="ECO:0000256" key="2">
    <source>
        <dbReference type="ARBA" id="ARBA00022741"/>
    </source>
</evidence>
<evidence type="ECO:0000256" key="1">
    <source>
        <dbReference type="ARBA" id="ARBA00022448"/>
    </source>
</evidence>
<dbReference type="InterPro" id="IPR017911">
    <property type="entry name" value="MacB-like_ATP-bd"/>
</dbReference>
<keyword evidence="3 5" id="KW-0067">ATP-binding</keyword>
<evidence type="ECO:0000256" key="3">
    <source>
        <dbReference type="ARBA" id="ARBA00022840"/>
    </source>
</evidence>
<dbReference type="PROSITE" id="PS50893">
    <property type="entry name" value="ABC_TRANSPORTER_2"/>
    <property type="match status" value="1"/>
</dbReference>
<comment type="caution">
    <text evidence="5">The sequence shown here is derived from an EMBL/GenBank/DDBJ whole genome shotgun (WGS) entry which is preliminary data.</text>
</comment>
<dbReference type="GO" id="GO:0005886">
    <property type="term" value="C:plasma membrane"/>
    <property type="evidence" value="ECO:0007669"/>
    <property type="project" value="TreeGrafter"/>
</dbReference>
<dbReference type="PANTHER" id="PTHR24220:SF86">
    <property type="entry name" value="ABC TRANSPORTER ABCH.1"/>
    <property type="match status" value="1"/>
</dbReference>
<dbReference type="InterPro" id="IPR027417">
    <property type="entry name" value="P-loop_NTPase"/>
</dbReference>
<dbReference type="EMBL" id="DVJN01000180">
    <property type="protein sequence ID" value="HIS93132.1"/>
    <property type="molecule type" value="Genomic_DNA"/>
</dbReference>
<dbReference type="InterPro" id="IPR015854">
    <property type="entry name" value="ABC_transpr_LolD-like"/>
</dbReference>
<dbReference type="GO" id="GO:0022857">
    <property type="term" value="F:transmembrane transporter activity"/>
    <property type="evidence" value="ECO:0007669"/>
    <property type="project" value="TreeGrafter"/>
</dbReference>
<evidence type="ECO:0000313" key="5">
    <source>
        <dbReference type="EMBL" id="HIS93132.1"/>
    </source>
</evidence>
<dbReference type="InterPro" id="IPR003439">
    <property type="entry name" value="ABC_transporter-like_ATP-bd"/>
</dbReference>
<keyword evidence="2" id="KW-0547">Nucleotide-binding</keyword>